<comment type="caution">
    <text evidence="4">The sequence shown here is derived from an EMBL/GenBank/DDBJ whole genome shotgun (WGS) entry which is preliminary data.</text>
</comment>
<keyword evidence="2" id="KW-0812">Transmembrane</keyword>
<evidence type="ECO:0000313" key="4">
    <source>
        <dbReference type="EMBL" id="TCS77173.1"/>
    </source>
</evidence>
<feature type="transmembrane region" description="Helical" evidence="2">
    <location>
        <begin position="82"/>
        <end position="100"/>
    </location>
</feature>
<feature type="transmembrane region" description="Helical" evidence="2">
    <location>
        <begin position="281"/>
        <end position="302"/>
    </location>
</feature>
<evidence type="ECO:0000256" key="2">
    <source>
        <dbReference type="SAM" id="Phobius"/>
    </source>
</evidence>
<dbReference type="AlphaFoldDB" id="A0A4R3K3C8"/>
<dbReference type="EMBL" id="SLZZ01000019">
    <property type="protein sequence ID" value="TCS77173.1"/>
    <property type="molecule type" value="Genomic_DNA"/>
</dbReference>
<dbReference type="PANTHER" id="PTHR30576:SF10">
    <property type="entry name" value="SLL5057 PROTEIN"/>
    <property type="match status" value="1"/>
</dbReference>
<evidence type="ECO:0000256" key="1">
    <source>
        <dbReference type="ARBA" id="ARBA00006464"/>
    </source>
</evidence>
<dbReference type="PANTHER" id="PTHR30576">
    <property type="entry name" value="COLANIC BIOSYNTHESIS UDP-GLUCOSE LIPID CARRIER TRANSFERASE"/>
    <property type="match status" value="1"/>
</dbReference>
<organism evidence="4 5">
    <name type="scientific">Muricomes intestini</name>
    <dbReference type="NCBI Taxonomy" id="1796634"/>
    <lineage>
        <taxon>Bacteria</taxon>
        <taxon>Bacillati</taxon>
        <taxon>Bacillota</taxon>
        <taxon>Clostridia</taxon>
        <taxon>Lachnospirales</taxon>
        <taxon>Lachnospiraceae</taxon>
        <taxon>Muricomes</taxon>
    </lineage>
</organism>
<gene>
    <name evidence="4" type="ORF">EDD59_1193</name>
</gene>
<dbReference type="Pfam" id="PF02397">
    <property type="entry name" value="Bac_transf"/>
    <property type="match status" value="1"/>
</dbReference>
<dbReference type="Proteomes" id="UP000295726">
    <property type="component" value="Unassembled WGS sequence"/>
</dbReference>
<dbReference type="InterPro" id="IPR003362">
    <property type="entry name" value="Bact_transf"/>
</dbReference>
<reference evidence="4 5" key="1">
    <citation type="submission" date="2019-03" db="EMBL/GenBank/DDBJ databases">
        <title>Genomic Encyclopedia of Type Strains, Phase IV (KMG-IV): sequencing the most valuable type-strain genomes for metagenomic binning, comparative biology and taxonomic classification.</title>
        <authorList>
            <person name="Goeker M."/>
        </authorList>
    </citation>
    <scope>NUCLEOTIDE SEQUENCE [LARGE SCALE GENOMIC DNA]</scope>
    <source>
        <strain evidence="4 5">DSM 29489</strain>
    </source>
</reference>
<sequence length="406" mass="47014">MYQDIIKGWVKHLDFMILDVVSLETAFFVSYFIRNKSLENGFSEHYQNMIWTIILLSIMAAFFLSSYRGIIQRGYMKEIKQTLSHCGFISLGLIVWMFVFKESSSYSRIIVAAMYPASVFITLAARLLWKRVIRIRIRSRKKMRKVLIISTEGRIEDAIEGLLQPYRNYQLSACALYDTSDKVGTEINYVPVVADKDHMIEYIQENIVDEVFIDLPGYEKEAERLMGIFVSMGLVAHINLARFTPNVENKMINQFAGFMVLSSGIKFASSQQLFFKRLIDIFGAVVGLLATGIVFIIFAPIIKKQSPGPVFFSQERVGRNGRRFKIYKFRTMYPDAEDRKKELMVQNKMNGFMFKMDNDPRIIPIGHFLRKSSIDEFPQFWNVLKGERSIIETTKKNLCFARIVPA</sequence>
<evidence type="ECO:0000313" key="5">
    <source>
        <dbReference type="Proteomes" id="UP000295726"/>
    </source>
</evidence>
<feature type="transmembrane region" description="Helical" evidence="2">
    <location>
        <begin position="106"/>
        <end position="129"/>
    </location>
</feature>
<keyword evidence="2" id="KW-0472">Membrane</keyword>
<name>A0A4R3K3C8_9FIRM</name>
<feature type="domain" description="Bacterial sugar transferase" evidence="3">
    <location>
        <begin position="276"/>
        <end position="391"/>
    </location>
</feature>
<dbReference type="Pfam" id="PF13727">
    <property type="entry name" value="CoA_binding_3"/>
    <property type="match status" value="1"/>
</dbReference>
<accession>A0A4R3K3C8</accession>
<keyword evidence="2" id="KW-1133">Transmembrane helix</keyword>
<feature type="transmembrane region" description="Helical" evidence="2">
    <location>
        <begin position="12"/>
        <end position="33"/>
    </location>
</feature>
<feature type="transmembrane region" description="Helical" evidence="2">
    <location>
        <begin position="49"/>
        <end position="70"/>
    </location>
</feature>
<dbReference type="OrthoDB" id="9808602at2"/>
<evidence type="ECO:0000259" key="3">
    <source>
        <dbReference type="Pfam" id="PF02397"/>
    </source>
</evidence>
<comment type="similarity">
    <text evidence="1">Belongs to the bacterial sugar transferase family.</text>
</comment>
<dbReference type="RefSeq" id="WP_132382378.1">
    <property type="nucleotide sequence ID" value="NZ_SLZZ01000019.1"/>
</dbReference>
<proteinExistence type="inferred from homology"/>
<dbReference type="GO" id="GO:0016780">
    <property type="term" value="F:phosphotransferase activity, for other substituted phosphate groups"/>
    <property type="evidence" value="ECO:0007669"/>
    <property type="project" value="TreeGrafter"/>
</dbReference>
<protein>
    <submittedName>
        <fullName evidence="4">CoA-binding protein</fullName>
    </submittedName>
</protein>
<keyword evidence="5" id="KW-1185">Reference proteome</keyword>